<evidence type="ECO:0000313" key="3">
    <source>
        <dbReference type="EMBL" id="KAF4687659.1"/>
    </source>
</evidence>
<feature type="chain" id="PRO_5029774930" evidence="2">
    <location>
        <begin position="20"/>
        <end position="232"/>
    </location>
</feature>
<evidence type="ECO:0000256" key="1">
    <source>
        <dbReference type="SAM" id="MobiDB-lite"/>
    </source>
</evidence>
<feature type="region of interest" description="Disordered" evidence="1">
    <location>
        <begin position="105"/>
        <end position="136"/>
    </location>
</feature>
<proteinExistence type="predicted"/>
<gene>
    <name evidence="3" type="ORF">FOZ60_003628</name>
</gene>
<reference evidence="3 4" key="1">
    <citation type="submission" date="2020-04" db="EMBL/GenBank/DDBJ databases">
        <title>Perkinsus olseni comparative genomics.</title>
        <authorList>
            <person name="Bogema D.R."/>
        </authorList>
    </citation>
    <scope>NUCLEOTIDE SEQUENCE [LARGE SCALE GENOMIC DNA]</scope>
    <source>
        <strain evidence="3">00978-12</strain>
    </source>
</reference>
<accession>A0A7J6NUW9</accession>
<evidence type="ECO:0000313" key="4">
    <source>
        <dbReference type="Proteomes" id="UP000541610"/>
    </source>
</evidence>
<sequence length="232" mass="24956">MFVYTILAIICLLAHSVQASGSAFVIADKLLRASGDHCQRICDERPDCIFSYCEEDKSPLVFLRNRGGYQLPVGCCEQDVARGSTAGTLQFHFTQELTTTLAEADGGDSRSVSLEQSRGSSAGTGRSPSNGRTTFVKHSLPPAVSMVADKLEWNKYIASSKHKVELSLLDAQSSTMDACQKAAVAVDEAAVAHERDAVAQGIFLKKRLLGLKSESESQAIRGTTLADGNQRL</sequence>
<dbReference type="Proteomes" id="UP000541610">
    <property type="component" value="Unassembled WGS sequence"/>
</dbReference>
<dbReference type="AlphaFoldDB" id="A0A7J6NUW9"/>
<keyword evidence="2" id="KW-0732">Signal</keyword>
<feature type="signal peptide" evidence="2">
    <location>
        <begin position="1"/>
        <end position="19"/>
    </location>
</feature>
<protein>
    <submittedName>
        <fullName evidence="3">Uncharacterized protein</fullName>
    </submittedName>
</protein>
<evidence type="ECO:0000256" key="2">
    <source>
        <dbReference type="SAM" id="SignalP"/>
    </source>
</evidence>
<feature type="compositionally biased region" description="Polar residues" evidence="1">
    <location>
        <begin position="110"/>
        <end position="133"/>
    </location>
</feature>
<organism evidence="3 4">
    <name type="scientific">Perkinsus olseni</name>
    <name type="common">Perkinsus atlanticus</name>
    <dbReference type="NCBI Taxonomy" id="32597"/>
    <lineage>
        <taxon>Eukaryota</taxon>
        <taxon>Sar</taxon>
        <taxon>Alveolata</taxon>
        <taxon>Perkinsozoa</taxon>
        <taxon>Perkinsea</taxon>
        <taxon>Perkinsida</taxon>
        <taxon>Perkinsidae</taxon>
        <taxon>Perkinsus</taxon>
    </lineage>
</organism>
<comment type="caution">
    <text evidence="3">The sequence shown here is derived from an EMBL/GenBank/DDBJ whole genome shotgun (WGS) entry which is preliminary data.</text>
</comment>
<name>A0A7J6NUW9_PEROL</name>
<dbReference type="EMBL" id="JABANP010000178">
    <property type="protein sequence ID" value="KAF4687659.1"/>
    <property type="molecule type" value="Genomic_DNA"/>
</dbReference>